<feature type="compositionally biased region" description="Polar residues" evidence="1">
    <location>
        <begin position="25"/>
        <end position="36"/>
    </location>
</feature>
<evidence type="ECO:0000256" key="1">
    <source>
        <dbReference type="SAM" id="MobiDB-lite"/>
    </source>
</evidence>
<dbReference type="KEGG" id="ftj:FTUN_6674"/>
<gene>
    <name evidence="2" type="ORF">FTUN_6674</name>
</gene>
<dbReference type="EMBL" id="CP053452">
    <property type="protein sequence ID" value="QJW99076.1"/>
    <property type="molecule type" value="Genomic_DNA"/>
</dbReference>
<name>A0A6M5Z041_9BACT</name>
<proteinExistence type="predicted"/>
<reference evidence="3" key="1">
    <citation type="submission" date="2020-05" db="EMBL/GenBank/DDBJ databases">
        <title>Frigoriglobus tundricola gen. nov., sp. nov., a psychrotolerant cellulolytic planctomycete of the family Gemmataceae with two divergent copies of 16S rRNA gene.</title>
        <authorList>
            <person name="Kulichevskaya I.S."/>
            <person name="Ivanova A.A."/>
            <person name="Naumoff D.G."/>
            <person name="Beletsky A.V."/>
            <person name="Rijpstra W.I.C."/>
            <person name="Sinninghe Damste J.S."/>
            <person name="Mardanov A.V."/>
            <person name="Ravin N.V."/>
            <person name="Dedysh S.N."/>
        </authorList>
    </citation>
    <scope>NUCLEOTIDE SEQUENCE [LARGE SCALE GENOMIC DNA]</scope>
    <source>
        <strain evidence="3">PL17</strain>
    </source>
</reference>
<organism evidence="2 3">
    <name type="scientific">Frigoriglobus tundricola</name>
    <dbReference type="NCBI Taxonomy" id="2774151"/>
    <lineage>
        <taxon>Bacteria</taxon>
        <taxon>Pseudomonadati</taxon>
        <taxon>Planctomycetota</taxon>
        <taxon>Planctomycetia</taxon>
        <taxon>Gemmatales</taxon>
        <taxon>Gemmataceae</taxon>
        <taxon>Frigoriglobus</taxon>
    </lineage>
</organism>
<dbReference type="AlphaFoldDB" id="A0A6M5Z041"/>
<evidence type="ECO:0000313" key="2">
    <source>
        <dbReference type="EMBL" id="QJW99076.1"/>
    </source>
</evidence>
<accession>A0A6M5Z041</accession>
<protein>
    <submittedName>
        <fullName evidence="2">Uncharacterized protein</fullName>
    </submittedName>
</protein>
<evidence type="ECO:0000313" key="3">
    <source>
        <dbReference type="Proteomes" id="UP000503447"/>
    </source>
</evidence>
<keyword evidence="3" id="KW-1185">Reference proteome</keyword>
<feature type="compositionally biased region" description="Basic and acidic residues" evidence="1">
    <location>
        <begin position="38"/>
        <end position="52"/>
    </location>
</feature>
<sequence length="61" mass="6604">MTSCVCAIRCALRLNVRVFQYARTPLNTKKQTTAARPSNRERSVPAGRDGERGPGSVIGNA</sequence>
<dbReference type="Proteomes" id="UP000503447">
    <property type="component" value="Chromosome"/>
</dbReference>
<feature type="region of interest" description="Disordered" evidence="1">
    <location>
        <begin position="25"/>
        <end position="61"/>
    </location>
</feature>